<dbReference type="PANTHER" id="PTHR13068">
    <property type="entry name" value="CGI-12 PROTEIN-RELATED"/>
    <property type="match status" value="1"/>
</dbReference>
<organism evidence="4 5">
    <name type="scientific">Crotalaria pallida</name>
    <name type="common">Smooth rattlebox</name>
    <name type="synonym">Crotalaria striata</name>
    <dbReference type="NCBI Taxonomy" id="3830"/>
    <lineage>
        <taxon>Eukaryota</taxon>
        <taxon>Viridiplantae</taxon>
        <taxon>Streptophyta</taxon>
        <taxon>Embryophyta</taxon>
        <taxon>Tracheophyta</taxon>
        <taxon>Spermatophyta</taxon>
        <taxon>Magnoliopsida</taxon>
        <taxon>eudicotyledons</taxon>
        <taxon>Gunneridae</taxon>
        <taxon>Pentapetalae</taxon>
        <taxon>rosids</taxon>
        <taxon>fabids</taxon>
        <taxon>Fabales</taxon>
        <taxon>Fabaceae</taxon>
        <taxon>Papilionoideae</taxon>
        <taxon>50 kb inversion clade</taxon>
        <taxon>genistoids sensu lato</taxon>
        <taxon>core genistoids</taxon>
        <taxon>Crotalarieae</taxon>
        <taxon>Crotalaria</taxon>
    </lineage>
</organism>
<gene>
    <name evidence="4" type="ORF">RIF29_04235</name>
</gene>
<keyword evidence="3" id="KW-0809">Transit peptide</keyword>
<keyword evidence="2" id="KW-0805">Transcription regulation</keyword>
<proteinExistence type="inferred from homology"/>
<dbReference type="GO" id="GO:0003676">
    <property type="term" value="F:nucleic acid binding"/>
    <property type="evidence" value="ECO:0007669"/>
    <property type="project" value="InterPro"/>
</dbReference>
<evidence type="ECO:0000256" key="3">
    <source>
        <dbReference type="ARBA" id="ARBA00022946"/>
    </source>
</evidence>
<protein>
    <recommendedName>
        <fullName evidence="6">mTERF protein</fullName>
    </recommendedName>
</protein>
<dbReference type="InterPro" id="IPR038538">
    <property type="entry name" value="MTERF_sf"/>
</dbReference>
<accession>A0AAN9P9X7</accession>
<evidence type="ECO:0000313" key="5">
    <source>
        <dbReference type="Proteomes" id="UP001372338"/>
    </source>
</evidence>
<name>A0AAN9P9X7_CROPI</name>
<comment type="caution">
    <text evidence="4">The sequence shown here is derived from an EMBL/GenBank/DDBJ whole genome shotgun (WGS) entry which is preliminary data.</text>
</comment>
<dbReference type="GO" id="GO:0006353">
    <property type="term" value="P:DNA-templated transcription termination"/>
    <property type="evidence" value="ECO:0007669"/>
    <property type="project" value="UniProtKB-KW"/>
</dbReference>
<dbReference type="Pfam" id="PF02536">
    <property type="entry name" value="mTERF"/>
    <property type="match status" value="1"/>
</dbReference>
<dbReference type="Gene3D" id="1.25.70.10">
    <property type="entry name" value="Transcription termination factor 3, mitochondrial"/>
    <property type="match status" value="1"/>
</dbReference>
<reference evidence="4 5" key="1">
    <citation type="submission" date="2024-01" db="EMBL/GenBank/DDBJ databases">
        <title>The genomes of 5 underutilized Papilionoideae crops provide insights into root nodulation and disease resistanc.</title>
        <authorList>
            <person name="Yuan L."/>
        </authorList>
    </citation>
    <scope>NUCLEOTIDE SEQUENCE [LARGE SCALE GENOMIC DNA]</scope>
    <source>
        <strain evidence="4">ZHUSHIDOU_FW_LH</strain>
        <tissue evidence="4">Leaf</tissue>
    </source>
</reference>
<evidence type="ECO:0008006" key="6">
    <source>
        <dbReference type="Google" id="ProtNLM"/>
    </source>
</evidence>
<dbReference type="AlphaFoldDB" id="A0AAN9P9X7"/>
<evidence type="ECO:0000256" key="2">
    <source>
        <dbReference type="ARBA" id="ARBA00022472"/>
    </source>
</evidence>
<keyword evidence="2" id="KW-0806">Transcription termination</keyword>
<keyword evidence="5" id="KW-1185">Reference proteome</keyword>
<sequence length="186" mass="20755">MQNLKLLRDAGVRDAKIASLFQMRVPVVQSPGLRKAVDEVKELGFDPLKWTFVMALVAKVILSEPKWNAKVDALKSWGWSKELIDAAFKRHPRCMLASVDKINAVLSFWVNRLGWNSLDLAMFPVVFGYSLEKRIVPRASVDKSLEREREREGGPLSAGAAGALLQDQSLCRYNLAVMQSSLLTVG</sequence>
<dbReference type="PANTHER" id="PTHR13068:SF172">
    <property type="entry name" value="TRANSCRIPTION TERMINATION FACTOR FAMILY PROTEIN"/>
    <property type="match status" value="1"/>
</dbReference>
<dbReference type="SMART" id="SM00733">
    <property type="entry name" value="Mterf"/>
    <property type="match status" value="2"/>
</dbReference>
<keyword evidence="2" id="KW-0804">Transcription</keyword>
<evidence type="ECO:0000256" key="1">
    <source>
        <dbReference type="ARBA" id="ARBA00007692"/>
    </source>
</evidence>
<comment type="similarity">
    <text evidence="1">Belongs to the mTERF family.</text>
</comment>
<dbReference type="EMBL" id="JAYWIO010000001">
    <property type="protein sequence ID" value="KAK7290072.1"/>
    <property type="molecule type" value="Genomic_DNA"/>
</dbReference>
<evidence type="ECO:0000313" key="4">
    <source>
        <dbReference type="EMBL" id="KAK7290072.1"/>
    </source>
</evidence>
<dbReference type="InterPro" id="IPR003690">
    <property type="entry name" value="MTERF"/>
</dbReference>
<dbReference type="Proteomes" id="UP001372338">
    <property type="component" value="Unassembled WGS sequence"/>
</dbReference>